<dbReference type="PRINTS" id="PR00032">
    <property type="entry name" value="HTHARAC"/>
</dbReference>
<keyword evidence="3 8" id="KW-0597">Phosphoprotein</keyword>
<dbReference type="PROSITE" id="PS00041">
    <property type="entry name" value="HTH_ARAC_FAMILY_1"/>
    <property type="match status" value="1"/>
</dbReference>
<keyword evidence="4" id="KW-0902">Two-component regulatory system</keyword>
<dbReference type="InterPro" id="IPR009057">
    <property type="entry name" value="Homeodomain-like_sf"/>
</dbReference>
<comment type="subcellular location">
    <subcellularLocation>
        <location evidence="1">Cytoplasm</location>
    </subcellularLocation>
</comment>
<dbReference type="SMART" id="SM00342">
    <property type="entry name" value="HTH_ARAC"/>
    <property type="match status" value="1"/>
</dbReference>
<dbReference type="PANTHER" id="PTHR42713">
    <property type="entry name" value="HISTIDINE KINASE-RELATED"/>
    <property type="match status" value="1"/>
</dbReference>
<evidence type="ECO:0000256" key="7">
    <source>
        <dbReference type="ARBA" id="ARBA00023163"/>
    </source>
</evidence>
<evidence type="ECO:0000256" key="9">
    <source>
        <dbReference type="SAM" id="Coils"/>
    </source>
</evidence>
<dbReference type="CDD" id="cd17536">
    <property type="entry name" value="REC_YesN-like"/>
    <property type="match status" value="1"/>
</dbReference>
<evidence type="ECO:0000256" key="4">
    <source>
        <dbReference type="ARBA" id="ARBA00023012"/>
    </source>
</evidence>
<feature type="domain" description="GGDEF" evidence="12">
    <location>
        <begin position="182"/>
        <end position="311"/>
    </location>
</feature>
<dbReference type="SMART" id="SM00448">
    <property type="entry name" value="REC"/>
    <property type="match status" value="1"/>
</dbReference>
<organism evidence="13 14">
    <name type="scientific">Paenibacillus profundus</name>
    <dbReference type="NCBI Taxonomy" id="1173085"/>
    <lineage>
        <taxon>Bacteria</taxon>
        <taxon>Bacillati</taxon>
        <taxon>Bacillota</taxon>
        <taxon>Bacilli</taxon>
        <taxon>Bacillales</taxon>
        <taxon>Paenibacillaceae</taxon>
        <taxon>Paenibacillus</taxon>
    </lineage>
</organism>
<keyword evidence="14" id="KW-1185">Reference proteome</keyword>
<dbReference type="PROSITE" id="PS01124">
    <property type="entry name" value="HTH_ARAC_FAMILY_2"/>
    <property type="match status" value="1"/>
</dbReference>
<dbReference type="Proteomes" id="UP001199916">
    <property type="component" value="Unassembled WGS sequence"/>
</dbReference>
<evidence type="ECO:0000256" key="5">
    <source>
        <dbReference type="ARBA" id="ARBA00023015"/>
    </source>
</evidence>
<dbReference type="Pfam" id="PF12833">
    <property type="entry name" value="HTH_18"/>
    <property type="match status" value="1"/>
</dbReference>
<evidence type="ECO:0000259" key="12">
    <source>
        <dbReference type="PROSITE" id="PS50887"/>
    </source>
</evidence>
<reference evidence="13 14" key="1">
    <citation type="submission" date="2021-11" db="EMBL/GenBank/DDBJ databases">
        <title>Draft genome sequence of Paenibacillus profundus YoMME, a new Gram-positive bacteria with exoelectrogenic properties.</title>
        <authorList>
            <person name="Hubenova Y."/>
            <person name="Hubenova E."/>
            <person name="Manasiev Y."/>
            <person name="Peykov S."/>
            <person name="Mitov M."/>
        </authorList>
    </citation>
    <scope>NUCLEOTIDE SEQUENCE [LARGE SCALE GENOMIC DNA]</scope>
    <source>
        <strain evidence="13 14">YoMME</strain>
    </source>
</reference>
<proteinExistence type="predicted"/>
<dbReference type="InterPro" id="IPR001789">
    <property type="entry name" value="Sig_transdc_resp-reg_receiver"/>
</dbReference>
<dbReference type="InterPro" id="IPR000160">
    <property type="entry name" value="GGDEF_dom"/>
</dbReference>
<dbReference type="InterPro" id="IPR051552">
    <property type="entry name" value="HptR"/>
</dbReference>
<evidence type="ECO:0000256" key="2">
    <source>
        <dbReference type="ARBA" id="ARBA00022490"/>
    </source>
</evidence>
<accession>A0ABS8YHW3</accession>
<name>A0ABS8YHW3_9BACL</name>
<gene>
    <name evidence="13" type="ORF">LQV63_12475</name>
</gene>
<feature type="coiled-coil region" evidence="9">
    <location>
        <begin position="111"/>
        <end position="138"/>
    </location>
</feature>
<dbReference type="Pfam" id="PF17853">
    <property type="entry name" value="GGDEF_2"/>
    <property type="match status" value="1"/>
</dbReference>
<dbReference type="PROSITE" id="PS50887">
    <property type="entry name" value="GGDEF"/>
    <property type="match status" value="1"/>
</dbReference>
<dbReference type="InterPro" id="IPR018062">
    <property type="entry name" value="HTH_AraC-typ_CS"/>
</dbReference>
<dbReference type="SUPFAM" id="SSF52172">
    <property type="entry name" value="CheY-like"/>
    <property type="match status" value="1"/>
</dbReference>
<keyword evidence="6" id="KW-0238">DNA-binding</keyword>
<feature type="modified residue" description="4-aspartylphosphate" evidence="8">
    <location>
        <position position="57"/>
    </location>
</feature>
<sequence length="536" mass="61978">MSAIKVLIVDDEVIIRKGIRTSIDWEPLGIEIIGEARNGQEALELAESLQPDIVMTDIRMPLMDGLALAAKLKEQKPHIKIVIVSGYDDFDYARQALKIGVSEYLTKPVGAEEMKKLMSKLRDQIRAERERHNEESHNGMLLRESMPYIQAKWLNRLLKGEHQDEVTIRDRARQLHIPLDGPEYAVVVIDIDDYRLIMEQSTDREKELIQFAIQNIAEELFGEKFTTAVCRTEEDTLAVLLSVNMSNKHLITACCEEMQQCVRRYVKLSVTLGIGSIISSLANVPASMEEAMSAIRSKVYRGKGQIIVFDAKEHAQMKSPMLIPTEEELELLQRLATMDFAGIQERLDKWFRHCAEEGVSYQHVQTLCVKLVVLATTHVEQMGVKRTDLDPVLLNPYDEVKKYETAHDMKQWLLKMFESFIQTISQYKTSRYRNIVSVAIQYVQEHYAEELKLEDIAGHVYVTPNYFSRVFKQETGEHFTEWLNKFRVEKAKPLLRDVSLKVYEVAEQVGYNDYKYFAHIFKKYTGTTPKEYRNQL</sequence>
<dbReference type="Pfam" id="PF00072">
    <property type="entry name" value="Response_reg"/>
    <property type="match status" value="1"/>
</dbReference>
<dbReference type="InterPro" id="IPR018060">
    <property type="entry name" value="HTH_AraC"/>
</dbReference>
<evidence type="ECO:0000313" key="13">
    <source>
        <dbReference type="EMBL" id="MCE5170125.1"/>
    </source>
</evidence>
<evidence type="ECO:0000256" key="3">
    <source>
        <dbReference type="ARBA" id="ARBA00022553"/>
    </source>
</evidence>
<keyword evidence="2" id="KW-0963">Cytoplasm</keyword>
<feature type="domain" description="Response regulatory" evidence="11">
    <location>
        <begin position="5"/>
        <end position="122"/>
    </location>
</feature>
<keyword evidence="7" id="KW-0804">Transcription</keyword>
<comment type="caution">
    <text evidence="13">The sequence shown here is derived from an EMBL/GenBank/DDBJ whole genome shotgun (WGS) entry which is preliminary data.</text>
</comment>
<dbReference type="Gene3D" id="3.40.50.2300">
    <property type="match status" value="1"/>
</dbReference>
<evidence type="ECO:0000256" key="6">
    <source>
        <dbReference type="ARBA" id="ARBA00023125"/>
    </source>
</evidence>
<evidence type="ECO:0000259" key="11">
    <source>
        <dbReference type="PROSITE" id="PS50110"/>
    </source>
</evidence>
<evidence type="ECO:0000256" key="1">
    <source>
        <dbReference type="ARBA" id="ARBA00004496"/>
    </source>
</evidence>
<feature type="domain" description="HTH araC/xylS-type" evidence="10">
    <location>
        <begin position="437"/>
        <end position="535"/>
    </location>
</feature>
<dbReference type="SUPFAM" id="SSF46689">
    <property type="entry name" value="Homeodomain-like"/>
    <property type="match status" value="2"/>
</dbReference>
<evidence type="ECO:0000256" key="8">
    <source>
        <dbReference type="PROSITE-ProRule" id="PRU00169"/>
    </source>
</evidence>
<dbReference type="Gene3D" id="1.10.10.60">
    <property type="entry name" value="Homeodomain-like"/>
    <property type="match status" value="2"/>
</dbReference>
<dbReference type="PANTHER" id="PTHR42713:SF3">
    <property type="entry name" value="TRANSCRIPTIONAL REGULATORY PROTEIN HPTR"/>
    <property type="match status" value="1"/>
</dbReference>
<dbReference type="RefSeq" id="WP_233696944.1">
    <property type="nucleotide sequence ID" value="NZ_JAJNBZ010000008.1"/>
</dbReference>
<dbReference type="EMBL" id="JAJNBZ010000008">
    <property type="protein sequence ID" value="MCE5170125.1"/>
    <property type="molecule type" value="Genomic_DNA"/>
</dbReference>
<protein>
    <submittedName>
        <fullName evidence="13">Response regulator transcription factor</fullName>
    </submittedName>
</protein>
<keyword evidence="5" id="KW-0805">Transcription regulation</keyword>
<dbReference type="PROSITE" id="PS50110">
    <property type="entry name" value="RESPONSE_REGULATORY"/>
    <property type="match status" value="1"/>
</dbReference>
<evidence type="ECO:0000259" key="10">
    <source>
        <dbReference type="PROSITE" id="PS01124"/>
    </source>
</evidence>
<keyword evidence="9" id="KW-0175">Coiled coil</keyword>
<dbReference type="InterPro" id="IPR020449">
    <property type="entry name" value="Tscrpt_reg_AraC-type_HTH"/>
</dbReference>
<evidence type="ECO:0000313" key="14">
    <source>
        <dbReference type="Proteomes" id="UP001199916"/>
    </source>
</evidence>
<dbReference type="InterPro" id="IPR041522">
    <property type="entry name" value="CdaR_GGDEF"/>
</dbReference>
<dbReference type="InterPro" id="IPR011006">
    <property type="entry name" value="CheY-like_superfamily"/>
</dbReference>